<keyword evidence="1" id="KW-1133">Transmembrane helix</keyword>
<name>A0AAX3FHU6_ACTEU</name>
<protein>
    <recommendedName>
        <fullName evidence="4">Competence protein ComB</fullName>
    </recommendedName>
</protein>
<evidence type="ECO:0000256" key="1">
    <source>
        <dbReference type="SAM" id="Phobius"/>
    </source>
</evidence>
<dbReference type="AlphaFoldDB" id="A0AAX3FHU6"/>
<evidence type="ECO:0000313" key="3">
    <source>
        <dbReference type="Proteomes" id="UP000268529"/>
    </source>
</evidence>
<dbReference type="RefSeq" id="WP_039197445.1">
    <property type="nucleotide sequence ID" value="NZ_LR134310.1"/>
</dbReference>
<proteinExistence type="predicted"/>
<keyword evidence="1" id="KW-0812">Transmembrane</keyword>
<feature type="transmembrane region" description="Helical" evidence="1">
    <location>
        <begin position="20"/>
        <end position="41"/>
    </location>
</feature>
<reference evidence="2 3" key="1">
    <citation type="submission" date="2018-12" db="EMBL/GenBank/DDBJ databases">
        <authorList>
            <consortium name="Pathogen Informatics"/>
        </authorList>
    </citation>
    <scope>NUCLEOTIDE SEQUENCE [LARGE SCALE GENOMIC DNA]</scope>
    <source>
        <strain evidence="2 3">NCTC8529</strain>
    </source>
</reference>
<dbReference type="Proteomes" id="UP000268529">
    <property type="component" value="Chromosome"/>
</dbReference>
<sequence length="173" mass="20547">MEWQGINLTDWRIRQWKRKIYSRFYWLFIIGMMALSLAIYLQSSAWQISQQNRPLVSQNQQLKTELERLNSKLEQGRSLSNVHLSETLTERQVNMFLDLLQRLPLAQGGIDTVILEHNEIPSMTITGILMQSIQFERLEKYLSEQKAFKYSLVNFQINDQHQVEFSLNIVLRE</sequence>
<gene>
    <name evidence="2" type="ORF">NCTC8529_00499</name>
</gene>
<accession>A0AAX3FHU6</accession>
<keyword evidence="1" id="KW-0472">Membrane</keyword>
<evidence type="ECO:0000313" key="2">
    <source>
        <dbReference type="EMBL" id="VEE89858.1"/>
    </source>
</evidence>
<dbReference type="GeneID" id="92743119"/>
<organism evidence="2 3">
    <name type="scientific">Actinobacillus equuli</name>
    <dbReference type="NCBI Taxonomy" id="718"/>
    <lineage>
        <taxon>Bacteria</taxon>
        <taxon>Pseudomonadati</taxon>
        <taxon>Pseudomonadota</taxon>
        <taxon>Gammaproteobacteria</taxon>
        <taxon>Pasteurellales</taxon>
        <taxon>Pasteurellaceae</taxon>
        <taxon>Actinobacillus</taxon>
    </lineage>
</organism>
<evidence type="ECO:0008006" key="4">
    <source>
        <dbReference type="Google" id="ProtNLM"/>
    </source>
</evidence>
<dbReference type="EMBL" id="LR134310">
    <property type="protein sequence ID" value="VEE89858.1"/>
    <property type="molecule type" value="Genomic_DNA"/>
</dbReference>